<dbReference type="PANTHER" id="PTHR12905">
    <property type="entry name" value="METALLOPHOSPHOESTERASE"/>
    <property type="match status" value="1"/>
</dbReference>
<dbReference type="InterPro" id="IPR004843">
    <property type="entry name" value="Calcineurin-like_PHP"/>
</dbReference>
<keyword evidence="3" id="KW-1185">Reference proteome</keyword>
<dbReference type="eggNOG" id="KOG3947">
    <property type="taxonomic scope" value="Eukaryota"/>
</dbReference>
<dbReference type="AlphaFoldDB" id="S3C148"/>
<accession>S3C148</accession>
<evidence type="ECO:0000313" key="3">
    <source>
        <dbReference type="Proteomes" id="UP000016923"/>
    </source>
</evidence>
<dbReference type="Pfam" id="PF00149">
    <property type="entry name" value="Metallophos"/>
    <property type="match status" value="1"/>
</dbReference>
<sequence>MVCYINTRLLIISDTHAADIPDNLKATAAVDVAIHCGDLTEESKICEFRTTLDLLKASSAPLKIVIAGNHDWTLDLPTFRRKVKEAGLESDPALVAREYGEYGEVRKLFDEARDTHNIHLLDEGSHRFTLANGAQLTVYASPFTPSVDADWGFQYRLGDGHTWGARRVAWRENISPDSTPTHFTAIDNGKSSTIDSLQSYRRGKFDDDDAANDKAARLAQLNDNGYQHANLVAQNGKDECGTKTLFVNAAIQGDDSIPFHVPWVVNVPLRKAVYNKYRMPKPVPVSAVLRAALEECYEAVVNLIAPEHQDEAILVGGAASLFHGSS</sequence>
<dbReference type="PANTHER" id="PTHR12905:SF0">
    <property type="entry name" value="CALCINEURIN-LIKE PHOSPHOESTERASE DOMAIN-CONTAINING PROTEIN"/>
    <property type="match status" value="1"/>
</dbReference>
<dbReference type="OMA" id="AWRENIS"/>
<feature type="domain" description="Calcineurin-like phosphoesterase" evidence="1">
    <location>
        <begin position="8"/>
        <end position="105"/>
    </location>
</feature>
<protein>
    <submittedName>
        <fullName evidence="2">Metallophosphoesterase domain-containing</fullName>
    </submittedName>
</protein>
<reference evidence="2 3" key="1">
    <citation type="journal article" date="2013" name="BMC Genomics">
        <title>The genome and transcriptome of the pine saprophyte Ophiostoma piceae, and a comparison with the bark beetle-associated pine pathogen Grosmannia clavigera.</title>
        <authorList>
            <person name="Haridas S."/>
            <person name="Wang Y."/>
            <person name="Lim L."/>
            <person name="Massoumi Alamouti S."/>
            <person name="Jackman S."/>
            <person name="Docking R."/>
            <person name="Robertson G."/>
            <person name="Birol I."/>
            <person name="Bohlmann J."/>
            <person name="Breuil C."/>
        </authorList>
    </citation>
    <scope>NUCLEOTIDE SEQUENCE [LARGE SCALE GENOMIC DNA]</scope>
    <source>
        <strain evidence="2 3">UAMH 11346</strain>
    </source>
</reference>
<dbReference type="Gene3D" id="3.60.21.10">
    <property type="match status" value="1"/>
</dbReference>
<dbReference type="SUPFAM" id="SSF56300">
    <property type="entry name" value="Metallo-dependent phosphatases"/>
    <property type="match status" value="1"/>
</dbReference>
<evidence type="ECO:0000313" key="2">
    <source>
        <dbReference type="EMBL" id="EPE05441.1"/>
    </source>
</evidence>
<dbReference type="Proteomes" id="UP000016923">
    <property type="component" value="Unassembled WGS sequence"/>
</dbReference>
<name>S3C148_OPHP1</name>
<dbReference type="InterPro" id="IPR029052">
    <property type="entry name" value="Metallo-depent_PP-like"/>
</dbReference>
<dbReference type="EMBL" id="KE148156">
    <property type="protein sequence ID" value="EPE05441.1"/>
    <property type="molecule type" value="Genomic_DNA"/>
</dbReference>
<dbReference type="InterPro" id="IPR051693">
    <property type="entry name" value="UPF0046_metallophosphoest"/>
</dbReference>
<dbReference type="GO" id="GO:0016787">
    <property type="term" value="F:hydrolase activity"/>
    <property type="evidence" value="ECO:0007669"/>
    <property type="project" value="InterPro"/>
</dbReference>
<proteinExistence type="predicted"/>
<evidence type="ECO:0000259" key="1">
    <source>
        <dbReference type="Pfam" id="PF00149"/>
    </source>
</evidence>
<dbReference type="VEuPathDB" id="FungiDB:F503_02180"/>
<gene>
    <name evidence="2" type="ORF">F503_02180</name>
</gene>
<dbReference type="OrthoDB" id="630188at2759"/>
<organism evidence="2 3">
    <name type="scientific">Ophiostoma piceae (strain UAMH 11346)</name>
    <name type="common">Sap stain fungus</name>
    <dbReference type="NCBI Taxonomy" id="1262450"/>
    <lineage>
        <taxon>Eukaryota</taxon>
        <taxon>Fungi</taxon>
        <taxon>Dikarya</taxon>
        <taxon>Ascomycota</taxon>
        <taxon>Pezizomycotina</taxon>
        <taxon>Sordariomycetes</taxon>
        <taxon>Sordariomycetidae</taxon>
        <taxon>Ophiostomatales</taxon>
        <taxon>Ophiostomataceae</taxon>
        <taxon>Ophiostoma</taxon>
    </lineage>
</organism>
<dbReference type="HOGENOM" id="CLU_041441_2_0_1"/>